<sequence length="55" mass="6245">NGDRTFLVTIYNISPIQKHTTFRTPINSTAIHVITQLMTKIRIAGMPNDYGLIEE</sequence>
<name>A0A8S3E3E9_9BILA</name>
<reference evidence="3" key="1">
    <citation type="submission" date="2021-02" db="EMBL/GenBank/DDBJ databases">
        <authorList>
            <person name="Nowell W R."/>
        </authorList>
    </citation>
    <scope>NUCLEOTIDE SEQUENCE</scope>
</reference>
<dbReference type="InterPro" id="IPR000159">
    <property type="entry name" value="RA_dom"/>
</dbReference>
<protein>
    <recommendedName>
        <fullName evidence="1">Ras-associating domain-containing protein</fullName>
    </recommendedName>
</protein>
<feature type="non-terminal residue" evidence="3">
    <location>
        <position position="1"/>
    </location>
</feature>
<dbReference type="Proteomes" id="UP000681967">
    <property type="component" value="Unassembled WGS sequence"/>
</dbReference>
<dbReference type="SUPFAM" id="SSF54236">
    <property type="entry name" value="Ubiquitin-like"/>
    <property type="match status" value="1"/>
</dbReference>
<dbReference type="GO" id="GO:0007165">
    <property type="term" value="P:signal transduction"/>
    <property type="evidence" value="ECO:0007669"/>
    <property type="project" value="InterPro"/>
</dbReference>
<feature type="domain" description="Ras-associating" evidence="1">
    <location>
        <begin position="20"/>
        <end position="55"/>
    </location>
</feature>
<organism evidence="3 4">
    <name type="scientific">Rotaria magnacalcarata</name>
    <dbReference type="NCBI Taxonomy" id="392030"/>
    <lineage>
        <taxon>Eukaryota</taxon>
        <taxon>Metazoa</taxon>
        <taxon>Spiralia</taxon>
        <taxon>Gnathifera</taxon>
        <taxon>Rotifera</taxon>
        <taxon>Eurotatoria</taxon>
        <taxon>Bdelloidea</taxon>
        <taxon>Philodinida</taxon>
        <taxon>Philodinidae</taxon>
        <taxon>Rotaria</taxon>
    </lineage>
</organism>
<feature type="non-terminal residue" evidence="3">
    <location>
        <position position="55"/>
    </location>
</feature>
<comment type="caution">
    <text evidence="3">The sequence shown here is derived from an EMBL/GenBank/DDBJ whole genome shotgun (WGS) entry which is preliminary data.</text>
</comment>
<dbReference type="Proteomes" id="UP000681720">
    <property type="component" value="Unassembled WGS sequence"/>
</dbReference>
<proteinExistence type="predicted"/>
<evidence type="ECO:0000313" key="2">
    <source>
        <dbReference type="EMBL" id="CAF4873467.1"/>
    </source>
</evidence>
<dbReference type="Gene3D" id="3.10.20.90">
    <property type="entry name" value="Phosphatidylinositol 3-kinase Catalytic Subunit, Chain A, domain 1"/>
    <property type="match status" value="1"/>
</dbReference>
<dbReference type="AlphaFoldDB" id="A0A8S3E3E9"/>
<evidence type="ECO:0000313" key="3">
    <source>
        <dbReference type="EMBL" id="CAF5051166.1"/>
    </source>
</evidence>
<evidence type="ECO:0000259" key="1">
    <source>
        <dbReference type="PROSITE" id="PS50200"/>
    </source>
</evidence>
<accession>A0A8S3E3E9</accession>
<evidence type="ECO:0000313" key="4">
    <source>
        <dbReference type="Proteomes" id="UP000681720"/>
    </source>
</evidence>
<dbReference type="PROSITE" id="PS50200">
    <property type="entry name" value="RA"/>
    <property type="match status" value="1"/>
</dbReference>
<dbReference type="EMBL" id="CAJOBJ010229290">
    <property type="protein sequence ID" value="CAF5051166.1"/>
    <property type="molecule type" value="Genomic_DNA"/>
</dbReference>
<gene>
    <name evidence="2" type="ORF">BYL167_LOCUS51054</name>
    <name evidence="3" type="ORF">GIL414_LOCUS59971</name>
</gene>
<dbReference type="InterPro" id="IPR029071">
    <property type="entry name" value="Ubiquitin-like_domsf"/>
</dbReference>
<dbReference type="EMBL" id="CAJOBH010159431">
    <property type="protein sequence ID" value="CAF4873467.1"/>
    <property type="molecule type" value="Genomic_DNA"/>
</dbReference>